<dbReference type="CDD" id="cd01949">
    <property type="entry name" value="GGDEF"/>
    <property type="match status" value="1"/>
</dbReference>
<dbReference type="SUPFAM" id="SSF141868">
    <property type="entry name" value="EAL domain-like"/>
    <property type="match status" value="1"/>
</dbReference>
<evidence type="ECO:0000259" key="1">
    <source>
        <dbReference type="PROSITE" id="PS50112"/>
    </source>
</evidence>
<dbReference type="Pfam" id="PF12860">
    <property type="entry name" value="PAS_7"/>
    <property type="match status" value="1"/>
</dbReference>
<dbReference type="NCBIfam" id="TIGR00254">
    <property type="entry name" value="GGDEF"/>
    <property type="match status" value="1"/>
</dbReference>
<evidence type="ECO:0000259" key="2">
    <source>
        <dbReference type="PROSITE" id="PS50113"/>
    </source>
</evidence>
<dbReference type="InterPro" id="IPR000160">
    <property type="entry name" value="GGDEF_dom"/>
</dbReference>
<feature type="domain" description="PAC" evidence="2">
    <location>
        <begin position="112"/>
        <end position="164"/>
    </location>
</feature>
<dbReference type="Pfam" id="PF13426">
    <property type="entry name" value="PAS_9"/>
    <property type="match status" value="1"/>
</dbReference>
<dbReference type="Pfam" id="PF00563">
    <property type="entry name" value="EAL"/>
    <property type="match status" value="1"/>
</dbReference>
<dbReference type="Gene3D" id="3.20.20.450">
    <property type="entry name" value="EAL domain"/>
    <property type="match status" value="1"/>
</dbReference>
<dbReference type="SUPFAM" id="SSF55073">
    <property type="entry name" value="Nucleotide cyclase"/>
    <property type="match status" value="1"/>
</dbReference>
<dbReference type="InterPro" id="IPR000700">
    <property type="entry name" value="PAS-assoc_C"/>
</dbReference>
<dbReference type="InterPro" id="IPR043128">
    <property type="entry name" value="Rev_trsase/Diguanyl_cyclase"/>
</dbReference>
<dbReference type="PROSITE" id="PS50887">
    <property type="entry name" value="GGDEF"/>
    <property type="match status" value="1"/>
</dbReference>
<dbReference type="Gene3D" id="3.30.70.270">
    <property type="match status" value="1"/>
</dbReference>
<evidence type="ECO:0000259" key="3">
    <source>
        <dbReference type="PROSITE" id="PS50883"/>
    </source>
</evidence>
<reference evidence="5 6" key="1">
    <citation type="submission" date="2016-08" db="EMBL/GenBank/DDBJ databases">
        <authorList>
            <person name="Varghese N."/>
            <person name="Submissions Spin"/>
        </authorList>
    </citation>
    <scope>NUCLEOTIDE SEQUENCE [LARGE SCALE GENOMIC DNA]</scope>
    <source>
        <strain evidence="5 6">HL-109</strain>
    </source>
</reference>
<dbReference type="InterPro" id="IPR052155">
    <property type="entry name" value="Biofilm_reg_signaling"/>
</dbReference>
<proteinExistence type="predicted"/>
<dbReference type="CDD" id="cd00130">
    <property type="entry name" value="PAS"/>
    <property type="match status" value="1"/>
</dbReference>
<accession>A0ABY0K679</accession>
<dbReference type="SMART" id="SM00267">
    <property type="entry name" value="GGDEF"/>
    <property type="match status" value="1"/>
</dbReference>
<dbReference type="InterPro" id="IPR001610">
    <property type="entry name" value="PAC"/>
</dbReference>
<feature type="domain" description="EAL" evidence="3">
    <location>
        <begin position="476"/>
        <end position="730"/>
    </location>
</feature>
<dbReference type="SUPFAM" id="SSF55785">
    <property type="entry name" value="PYP-like sensor domain (PAS domain)"/>
    <property type="match status" value="2"/>
</dbReference>
<dbReference type="RefSeq" id="WP_083204303.1">
    <property type="nucleotide sequence ID" value="NZ_FMBM01000001.1"/>
</dbReference>
<dbReference type="PANTHER" id="PTHR44757">
    <property type="entry name" value="DIGUANYLATE CYCLASE DGCP"/>
    <property type="match status" value="1"/>
</dbReference>
<organism evidence="5 6">
    <name type="scientific">Saliniramus fredricksonii</name>
    <dbReference type="NCBI Taxonomy" id="1653334"/>
    <lineage>
        <taxon>Bacteria</taxon>
        <taxon>Pseudomonadati</taxon>
        <taxon>Pseudomonadota</taxon>
        <taxon>Alphaproteobacteria</taxon>
        <taxon>Hyphomicrobiales</taxon>
        <taxon>Salinarimonadaceae</taxon>
        <taxon>Saliniramus</taxon>
    </lineage>
</organism>
<dbReference type="EMBL" id="FMBM01000001">
    <property type="protein sequence ID" value="SCC79473.1"/>
    <property type="molecule type" value="Genomic_DNA"/>
</dbReference>
<feature type="domain" description="GGDEF" evidence="4">
    <location>
        <begin position="334"/>
        <end position="467"/>
    </location>
</feature>
<dbReference type="InterPro" id="IPR001633">
    <property type="entry name" value="EAL_dom"/>
</dbReference>
<sequence>MRYIKCPEFMSAGTIALSGHGVAEDVEIAEHPAYRQLATELTAYKNALDTHAIVAVTDRRGIITAVNEPFCRISGYSRDELLGKTHAILNSGSHERAFFQTMWRTIASNEVWRGEICNRAKDGRLYWVDTTIAPVVAGNGQIEGYVAIRTDITQRKLAEAAREAEVEARQKVESLVCDVMSAIPDGVAAFDSDDRLILWNEGFLETYPLVAPKVTQGITFEELLREGVACGEFLQAGNSPVSQEAFVQRALRDHLNPGAPVQRKRSEGGWIQVREKKTPSGYIVGVRTDISDLKAAEERLRLQAETDALTGLVNRKVLLRRLNSTLVARRRDGEYGALAFLDLDNLKVINDIHGHDIGDSVIRTLAERVSAMIDKSATLARVGGDEFALLWPKVTGDQEALTWCEDLLATLDRPMKIAGRAIAPRCSVGLALFPDRDHGAKDILKHADIALYEAKNSRRGTVRLFACDMRQKIERNRKLADNLAVALLADEIDIVLQPQVRISTMQHEGFEALLRWKCEGEAIPPQEIVAIAEGHHLGLQLGDAVISRACRAHAQMQALGFKAGRLAINVTTAQLRDSEFSRRLIQLSGDFGLSPEDLCVEITETTLLDRALEIITANLEDLHEQGVLIALDDFGTGYASLTHLKRFPVDVLKIDRSFIMHMTPGSDDAAVTEAMINLARTLHIEVVAEGVETSEQYAMLREMGCDLAQGYLVSRPVPPSGLAGYLSTTTKSEYLV</sequence>
<keyword evidence="6" id="KW-1185">Reference proteome</keyword>
<name>A0ABY0K679_9HYPH</name>
<dbReference type="Gene3D" id="3.30.450.20">
    <property type="entry name" value="PAS domain"/>
    <property type="match status" value="2"/>
</dbReference>
<dbReference type="SMART" id="SM00086">
    <property type="entry name" value="PAC"/>
    <property type="match status" value="1"/>
</dbReference>
<dbReference type="InterPro" id="IPR035965">
    <property type="entry name" value="PAS-like_dom_sf"/>
</dbReference>
<dbReference type="PROSITE" id="PS50112">
    <property type="entry name" value="PAS"/>
    <property type="match status" value="1"/>
</dbReference>
<dbReference type="InterPro" id="IPR029787">
    <property type="entry name" value="Nucleotide_cyclase"/>
</dbReference>
<dbReference type="Proteomes" id="UP000182800">
    <property type="component" value="Unassembled WGS sequence"/>
</dbReference>
<dbReference type="PROSITE" id="PS50883">
    <property type="entry name" value="EAL"/>
    <property type="match status" value="1"/>
</dbReference>
<dbReference type="SMART" id="SM00052">
    <property type="entry name" value="EAL"/>
    <property type="match status" value="1"/>
</dbReference>
<dbReference type="InterPro" id="IPR035919">
    <property type="entry name" value="EAL_sf"/>
</dbReference>
<feature type="domain" description="PAS" evidence="1">
    <location>
        <begin position="40"/>
        <end position="85"/>
    </location>
</feature>
<evidence type="ECO:0000313" key="6">
    <source>
        <dbReference type="Proteomes" id="UP000182800"/>
    </source>
</evidence>
<evidence type="ECO:0000313" key="5">
    <source>
        <dbReference type="EMBL" id="SCC79473.1"/>
    </source>
</evidence>
<dbReference type="CDD" id="cd01948">
    <property type="entry name" value="EAL"/>
    <property type="match status" value="1"/>
</dbReference>
<protein>
    <submittedName>
        <fullName evidence="5">PAS domain S-box-containing protein/diguanylate cyclase (GGDEF) domain-containing protein</fullName>
    </submittedName>
</protein>
<evidence type="ECO:0000259" key="4">
    <source>
        <dbReference type="PROSITE" id="PS50887"/>
    </source>
</evidence>
<dbReference type="Pfam" id="PF00990">
    <property type="entry name" value="GGDEF"/>
    <property type="match status" value="1"/>
</dbReference>
<dbReference type="PANTHER" id="PTHR44757:SF2">
    <property type="entry name" value="BIOFILM ARCHITECTURE MAINTENANCE PROTEIN MBAA"/>
    <property type="match status" value="1"/>
</dbReference>
<dbReference type="SMART" id="SM00091">
    <property type="entry name" value="PAS"/>
    <property type="match status" value="2"/>
</dbReference>
<dbReference type="NCBIfam" id="TIGR00229">
    <property type="entry name" value="sensory_box"/>
    <property type="match status" value="1"/>
</dbReference>
<gene>
    <name evidence="5" type="ORF">GA0071312_0900</name>
</gene>
<dbReference type="InterPro" id="IPR000014">
    <property type="entry name" value="PAS"/>
</dbReference>
<comment type="caution">
    <text evidence="5">The sequence shown here is derived from an EMBL/GenBank/DDBJ whole genome shotgun (WGS) entry which is preliminary data.</text>
</comment>
<dbReference type="PROSITE" id="PS50113">
    <property type="entry name" value="PAC"/>
    <property type="match status" value="1"/>
</dbReference>